<dbReference type="EMBL" id="JBHUIM010000002">
    <property type="protein sequence ID" value="MFD2247289.1"/>
    <property type="molecule type" value="Genomic_DNA"/>
</dbReference>
<dbReference type="InterPro" id="IPR006119">
    <property type="entry name" value="Resolv_N"/>
</dbReference>
<dbReference type="PROSITE" id="PS51736">
    <property type="entry name" value="RECOMBINASES_3"/>
    <property type="match status" value="1"/>
</dbReference>
<dbReference type="CDD" id="cd03768">
    <property type="entry name" value="SR_ResInv"/>
    <property type="match status" value="1"/>
</dbReference>
<dbReference type="Pfam" id="PF00239">
    <property type="entry name" value="Resolvase"/>
    <property type="match status" value="1"/>
</dbReference>
<dbReference type="InterPro" id="IPR036162">
    <property type="entry name" value="Resolvase-like_N_sf"/>
</dbReference>
<protein>
    <submittedName>
        <fullName evidence="2">Recombinase family protein</fullName>
    </submittedName>
</protein>
<dbReference type="RefSeq" id="WP_250430223.1">
    <property type="nucleotide sequence ID" value="NZ_JALPRR010000003.1"/>
</dbReference>
<keyword evidence="3" id="KW-1185">Reference proteome</keyword>
<sequence length="203" mass="22286">MDKAALLVRVSTAEQSTDRQITELTEYAGARGYTIVEVISETVSGAKKNAERKGIQRLLLLAQSKKINKVLIHEVSRLGRNTPEALATLETLHDHKVSVVVKNYQIETLNADGSVNSMGLFLTTILLDIGRMERATLIERVKSGLTEAKRKGKVLGRPAGSKKDICKQHPKVMKYLKAGQSIRETAKLAGVGVSTVQRVKKQL</sequence>
<dbReference type="SUPFAM" id="SSF53041">
    <property type="entry name" value="Resolvase-like"/>
    <property type="match status" value="1"/>
</dbReference>
<evidence type="ECO:0000313" key="3">
    <source>
        <dbReference type="Proteomes" id="UP001597374"/>
    </source>
</evidence>
<dbReference type="Gene3D" id="3.40.50.1390">
    <property type="entry name" value="Resolvase, N-terminal catalytic domain"/>
    <property type="match status" value="1"/>
</dbReference>
<feature type="domain" description="Resolvase/invertase-type recombinase catalytic" evidence="1">
    <location>
        <begin position="3"/>
        <end position="152"/>
    </location>
</feature>
<dbReference type="PANTHER" id="PTHR30461">
    <property type="entry name" value="DNA-INVERTASE FROM LAMBDOID PROPHAGE"/>
    <property type="match status" value="1"/>
</dbReference>
<dbReference type="SMART" id="SM00857">
    <property type="entry name" value="Resolvase"/>
    <property type="match status" value="1"/>
</dbReference>
<dbReference type="PANTHER" id="PTHR30461:SF19">
    <property type="entry name" value="SITE-SPECIFIC RECOMBINASE RESOLVASE FAMILY"/>
    <property type="match status" value="1"/>
</dbReference>
<accession>A0ABW5D1A6</accession>
<reference evidence="3" key="1">
    <citation type="journal article" date="2019" name="Int. J. Syst. Evol. Microbiol.">
        <title>The Global Catalogue of Microorganisms (GCM) 10K type strain sequencing project: providing services to taxonomists for standard genome sequencing and annotation.</title>
        <authorList>
            <consortium name="The Broad Institute Genomics Platform"/>
            <consortium name="The Broad Institute Genome Sequencing Center for Infectious Disease"/>
            <person name="Wu L."/>
            <person name="Ma J."/>
        </authorList>
    </citation>
    <scope>NUCLEOTIDE SEQUENCE [LARGE SCALE GENOMIC DNA]</scope>
    <source>
        <strain evidence="3">CGMCC 4.1782</strain>
    </source>
</reference>
<name>A0ABW5D1A6_9BACT</name>
<dbReference type="InterPro" id="IPR050639">
    <property type="entry name" value="SSR_resolvase"/>
</dbReference>
<gene>
    <name evidence="2" type="ORF">ACFSKP_13570</name>
</gene>
<dbReference type="Proteomes" id="UP001597374">
    <property type="component" value="Unassembled WGS sequence"/>
</dbReference>
<evidence type="ECO:0000313" key="2">
    <source>
        <dbReference type="EMBL" id="MFD2247289.1"/>
    </source>
</evidence>
<evidence type="ECO:0000259" key="1">
    <source>
        <dbReference type="PROSITE" id="PS51736"/>
    </source>
</evidence>
<organism evidence="2 3">
    <name type="scientific">Pontibacter ruber</name>
    <dbReference type="NCBI Taxonomy" id="1343895"/>
    <lineage>
        <taxon>Bacteria</taxon>
        <taxon>Pseudomonadati</taxon>
        <taxon>Bacteroidota</taxon>
        <taxon>Cytophagia</taxon>
        <taxon>Cytophagales</taxon>
        <taxon>Hymenobacteraceae</taxon>
        <taxon>Pontibacter</taxon>
    </lineage>
</organism>
<comment type="caution">
    <text evidence="2">The sequence shown here is derived from an EMBL/GenBank/DDBJ whole genome shotgun (WGS) entry which is preliminary data.</text>
</comment>
<proteinExistence type="predicted"/>